<keyword evidence="3" id="KW-1185">Reference proteome</keyword>
<evidence type="ECO:0000313" key="3">
    <source>
        <dbReference type="Proteomes" id="UP000070544"/>
    </source>
</evidence>
<name>A0A139A7V2_GONPJ</name>
<dbReference type="OrthoDB" id="2397486at2759"/>
<reference evidence="2 3" key="1">
    <citation type="journal article" date="2015" name="Genome Biol. Evol.">
        <title>Phylogenomic analyses indicate that early fungi evolved digesting cell walls of algal ancestors of land plants.</title>
        <authorList>
            <person name="Chang Y."/>
            <person name="Wang S."/>
            <person name="Sekimoto S."/>
            <person name="Aerts A.L."/>
            <person name="Choi C."/>
            <person name="Clum A."/>
            <person name="LaButti K.M."/>
            <person name="Lindquist E.A."/>
            <person name="Yee Ngan C."/>
            <person name="Ohm R.A."/>
            <person name="Salamov A.A."/>
            <person name="Grigoriev I.V."/>
            <person name="Spatafora J.W."/>
            <person name="Berbee M.L."/>
        </authorList>
    </citation>
    <scope>NUCLEOTIDE SEQUENCE [LARGE SCALE GENOMIC DNA]</scope>
    <source>
        <strain evidence="2 3">JEL478</strain>
    </source>
</reference>
<dbReference type="AlphaFoldDB" id="A0A139A7V2"/>
<dbReference type="Gene3D" id="1.20.1280.50">
    <property type="match status" value="1"/>
</dbReference>
<proteinExistence type="predicted"/>
<dbReference type="Proteomes" id="UP000070544">
    <property type="component" value="Unassembled WGS sequence"/>
</dbReference>
<evidence type="ECO:0000259" key="1">
    <source>
        <dbReference type="PROSITE" id="PS50181"/>
    </source>
</evidence>
<dbReference type="Pfam" id="PF12937">
    <property type="entry name" value="F-box-like"/>
    <property type="match status" value="1"/>
</dbReference>
<gene>
    <name evidence="2" type="ORF">M427DRAFT_59280</name>
</gene>
<feature type="domain" description="F-box" evidence="1">
    <location>
        <begin position="1"/>
        <end position="46"/>
    </location>
</feature>
<sequence length="57" mass="6725">MIPLPDELISLAFTHLPPRALFTYVPLVCRRWYRVSRGLTHPYERIPVHLEGIVVRE</sequence>
<dbReference type="PROSITE" id="PS50181">
    <property type="entry name" value="FBOX"/>
    <property type="match status" value="1"/>
</dbReference>
<dbReference type="EMBL" id="KQ965785">
    <property type="protein sequence ID" value="KXS12758.1"/>
    <property type="molecule type" value="Genomic_DNA"/>
</dbReference>
<dbReference type="InterPro" id="IPR001810">
    <property type="entry name" value="F-box_dom"/>
</dbReference>
<evidence type="ECO:0000313" key="2">
    <source>
        <dbReference type="EMBL" id="KXS12758.1"/>
    </source>
</evidence>
<accession>A0A139A7V2</accession>
<organism evidence="2 3">
    <name type="scientific">Gonapodya prolifera (strain JEL478)</name>
    <name type="common">Monoblepharis prolifera</name>
    <dbReference type="NCBI Taxonomy" id="1344416"/>
    <lineage>
        <taxon>Eukaryota</taxon>
        <taxon>Fungi</taxon>
        <taxon>Fungi incertae sedis</taxon>
        <taxon>Chytridiomycota</taxon>
        <taxon>Chytridiomycota incertae sedis</taxon>
        <taxon>Monoblepharidomycetes</taxon>
        <taxon>Monoblepharidales</taxon>
        <taxon>Gonapodyaceae</taxon>
        <taxon>Gonapodya</taxon>
    </lineage>
</organism>
<dbReference type="SUPFAM" id="SSF81383">
    <property type="entry name" value="F-box domain"/>
    <property type="match status" value="1"/>
</dbReference>
<protein>
    <recommendedName>
        <fullName evidence="1">F-box domain-containing protein</fullName>
    </recommendedName>
</protein>
<dbReference type="InterPro" id="IPR036047">
    <property type="entry name" value="F-box-like_dom_sf"/>
</dbReference>